<reference evidence="1 2" key="1">
    <citation type="journal article" date="2019" name="Syst. Appl. Microbiol.">
        <title>Characterization of Bifidobacterium species in feaces of the Egyptian fruit bat: Description of B. vespertilionis sp. nov. and B. rousetti sp. nov.</title>
        <authorList>
            <person name="Modesto M."/>
            <person name="Satti M."/>
            <person name="Watanabe K."/>
            <person name="Puglisi E."/>
            <person name="Morelli L."/>
            <person name="Huang C.-H."/>
            <person name="Liou J.-S."/>
            <person name="Miyashita M."/>
            <person name="Tamura T."/>
            <person name="Saito S."/>
            <person name="Mori K."/>
            <person name="Huang L."/>
            <person name="Sciavilla P."/>
            <person name="Sandri C."/>
            <person name="Spiezio C."/>
            <person name="Vitali F."/>
            <person name="Cavalieri D."/>
            <person name="Perpetuini G."/>
            <person name="Tofalo R."/>
            <person name="Bonetti A."/>
            <person name="Arita M."/>
            <person name="Mattarelli P."/>
        </authorList>
    </citation>
    <scope>NUCLEOTIDE SEQUENCE [LARGE SCALE GENOMIC DNA]</scope>
    <source>
        <strain evidence="1 2">RST17</strain>
    </source>
</reference>
<sequence>MSEYFIPSDPSDFDVRARALRWAAGLAAFAKEESDDPRARRARRAVARLAALGPLPAASGYPDPDEAARLGAALYADCCAAGRYRIAHMVNAALADLTEVWA</sequence>
<accession>A0A5M9ZH95</accession>
<evidence type="ECO:0000313" key="2">
    <source>
        <dbReference type="Proteomes" id="UP000410049"/>
    </source>
</evidence>
<dbReference type="Proteomes" id="UP000410049">
    <property type="component" value="Unassembled WGS sequence"/>
</dbReference>
<gene>
    <name evidence="1" type="ORF">EMO91_10685</name>
</gene>
<name>A0A5M9ZH95_9BIFI</name>
<evidence type="ECO:0000313" key="1">
    <source>
        <dbReference type="EMBL" id="KAA8826987.1"/>
    </source>
</evidence>
<dbReference type="EMBL" id="RZUH01000009">
    <property type="protein sequence ID" value="KAA8826987.1"/>
    <property type="molecule type" value="Genomic_DNA"/>
</dbReference>
<organism evidence="1 2">
    <name type="scientific">Bifidobacterium myosotis</name>
    <dbReference type="NCBI Taxonomy" id="1630166"/>
    <lineage>
        <taxon>Bacteria</taxon>
        <taxon>Bacillati</taxon>
        <taxon>Actinomycetota</taxon>
        <taxon>Actinomycetes</taxon>
        <taxon>Bifidobacteriales</taxon>
        <taxon>Bifidobacteriaceae</taxon>
        <taxon>Bifidobacterium</taxon>
    </lineage>
</organism>
<dbReference type="RefSeq" id="WP_150379943.1">
    <property type="nucleotide sequence ID" value="NZ_RZUH01000009.1"/>
</dbReference>
<dbReference type="AlphaFoldDB" id="A0A5M9ZH95"/>
<comment type="caution">
    <text evidence="1">The sequence shown here is derived from an EMBL/GenBank/DDBJ whole genome shotgun (WGS) entry which is preliminary data.</text>
</comment>
<protein>
    <submittedName>
        <fullName evidence="1">Uncharacterized protein</fullName>
    </submittedName>
</protein>
<proteinExistence type="predicted"/>